<evidence type="ECO:0000313" key="1">
    <source>
        <dbReference type="EMBL" id="MBB1117408.1"/>
    </source>
</evidence>
<dbReference type="AlphaFoldDB" id="A0A7W3YVY6"/>
<comment type="caution">
    <text evidence="1">The sequence shown here is derived from an EMBL/GenBank/DDBJ whole genome shotgun (WGS) entry which is preliminary data.</text>
</comment>
<evidence type="ECO:0008006" key="3">
    <source>
        <dbReference type="Google" id="ProtNLM"/>
    </source>
</evidence>
<dbReference type="EMBL" id="JACIUV010000004">
    <property type="protein sequence ID" value="MBB1117408.1"/>
    <property type="molecule type" value="Genomic_DNA"/>
</dbReference>
<gene>
    <name evidence="1" type="ORF">H4O09_10145</name>
</gene>
<protein>
    <recommendedName>
        <fullName evidence="3">HEPN AbiU2-like domain-containing protein</fullName>
    </recommendedName>
</protein>
<name>A0A7W3YVY6_9GAMM</name>
<sequence>MNDEELEPHKSIMKSGGYRLDDTRFSRLKQWHGVLFQLISAKHYLDQLKAHNPDLGNLEDSYDVMALLSAFILQYSKCFTSGGKGQATLDERRVFASDGEALAAHKRILEIRHNLVAHNGNSDLVLANIGVKEQDDRFVVKHFLTFAIPLNELDAFELALEATYRHSVLALNKHLDSIGEKLGKIVLLDEA</sequence>
<dbReference type="Proteomes" id="UP000550609">
    <property type="component" value="Unassembled WGS sequence"/>
</dbReference>
<proteinExistence type="predicted"/>
<dbReference type="RefSeq" id="WP_182622442.1">
    <property type="nucleotide sequence ID" value="NZ_JACIUV010000004.1"/>
</dbReference>
<evidence type="ECO:0000313" key="2">
    <source>
        <dbReference type="Proteomes" id="UP000550609"/>
    </source>
</evidence>
<reference evidence="1 2" key="1">
    <citation type="submission" date="2020-08" db="EMBL/GenBank/DDBJ databases">
        <title>Stenotrophomonas sp. W1S232.</title>
        <authorList>
            <person name="Deng Y."/>
        </authorList>
    </citation>
    <scope>NUCLEOTIDE SEQUENCE [LARGE SCALE GENOMIC DNA]</scope>
    <source>
        <strain evidence="1 2">W1S232</strain>
    </source>
</reference>
<organism evidence="1 2">
    <name type="scientific">Stenotrophomonas koreensis</name>
    <dbReference type="NCBI Taxonomy" id="266128"/>
    <lineage>
        <taxon>Bacteria</taxon>
        <taxon>Pseudomonadati</taxon>
        <taxon>Pseudomonadota</taxon>
        <taxon>Gammaproteobacteria</taxon>
        <taxon>Lysobacterales</taxon>
        <taxon>Lysobacteraceae</taxon>
        <taxon>Stenotrophomonas</taxon>
    </lineage>
</organism>
<accession>A0A7W3YVY6</accession>